<evidence type="ECO:0000313" key="1">
    <source>
        <dbReference type="EMBL" id="KAF6333356.1"/>
    </source>
</evidence>
<evidence type="ECO:0000313" key="2">
    <source>
        <dbReference type="Proteomes" id="UP000585614"/>
    </source>
</evidence>
<dbReference type="Proteomes" id="UP000585614">
    <property type="component" value="Unassembled WGS sequence"/>
</dbReference>
<proteinExistence type="predicted"/>
<reference evidence="1 2" key="1">
    <citation type="journal article" date="2020" name="Nature">
        <title>Six reference-quality genomes reveal evolution of bat adaptations.</title>
        <authorList>
            <person name="Jebb D."/>
            <person name="Huang Z."/>
            <person name="Pippel M."/>
            <person name="Hughes G.M."/>
            <person name="Lavrichenko K."/>
            <person name="Devanna P."/>
            <person name="Winkler S."/>
            <person name="Jermiin L.S."/>
            <person name="Skirmuntt E.C."/>
            <person name="Katzourakis A."/>
            <person name="Burkitt-Gray L."/>
            <person name="Ray D.A."/>
            <person name="Sullivan K.A.M."/>
            <person name="Roscito J.G."/>
            <person name="Kirilenko B.M."/>
            <person name="Davalos L.M."/>
            <person name="Corthals A.P."/>
            <person name="Power M.L."/>
            <person name="Jones G."/>
            <person name="Ransome R.D."/>
            <person name="Dechmann D.K.N."/>
            <person name="Locatelli A.G."/>
            <person name="Puechmaille S.J."/>
            <person name="Fedrigo O."/>
            <person name="Jarvis E.D."/>
            <person name="Hiller M."/>
            <person name="Vernes S.C."/>
            <person name="Myers E.W."/>
            <person name="Teeling E.C."/>
        </authorList>
    </citation>
    <scope>NUCLEOTIDE SEQUENCE [LARGE SCALE GENOMIC DNA]</scope>
    <source>
        <strain evidence="1">MRhiFer1</strain>
        <tissue evidence="1">Lung</tissue>
    </source>
</reference>
<dbReference type="AlphaFoldDB" id="A0A7J7W7S9"/>
<organism evidence="1 2">
    <name type="scientific">Rhinolophus ferrumequinum</name>
    <name type="common">Greater horseshoe bat</name>
    <dbReference type="NCBI Taxonomy" id="59479"/>
    <lineage>
        <taxon>Eukaryota</taxon>
        <taxon>Metazoa</taxon>
        <taxon>Chordata</taxon>
        <taxon>Craniata</taxon>
        <taxon>Vertebrata</taxon>
        <taxon>Euteleostomi</taxon>
        <taxon>Mammalia</taxon>
        <taxon>Eutheria</taxon>
        <taxon>Laurasiatheria</taxon>
        <taxon>Chiroptera</taxon>
        <taxon>Yinpterochiroptera</taxon>
        <taxon>Rhinolophoidea</taxon>
        <taxon>Rhinolophidae</taxon>
        <taxon>Rhinolophinae</taxon>
        <taxon>Rhinolophus</taxon>
    </lineage>
</organism>
<comment type="caution">
    <text evidence="1">The sequence shown here is derived from an EMBL/GenBank/DDBJ whole genome shotgun (WGS) entry which is preliminary data.</text>
</comment>
<sequence>MQSLWSCSLPVDSEYGEAKKEHQWSHREGSHTTIFSMAAGRAREANIRQYPNKGSSCTTVSLMARQDTGSKHPPVLLHCGQKLQVLPNLGVRDDLDCTGIFHRGLSKRFFLGLQVPHPGCLSKHFPAHTAAVIFAFSGLCSLENCPRLSTPPWGSSSLEAARLFLYWSENCRKFSHPSMGVPLMRTAATGHHSVCGGHMSSCPGADDFIT</sequence>
<dbReference type="EMBL" id="JACAGC010000011">
    <property type="protein sequence ID" value="KAF6333356.1"/>
    <property type="molecule type" value="Genomic_DNA"/>
</dbReference>
<accession>A0A7J7W7S9</accession>
<protein>
    <submittedName>
        <fullName evidence="1">Uncharacterized protein</fullName>
    </submittedName>
</protein>
<name>A0A7J7W7S9_RHIFE</name>
<gene>
    <name evidence="1" type="ORF">mRhiFer1_008126</name>
</gene>